<evidence type="ECO:0000313" key="3">
    <source>
        <dbReference type="Proteomes" id="UP001174691"/>
    </source>
</evidence>
<comment type="caution">
    <text evidence="2">The sequence shown here is derived from an EMBL/GenBank/DDBJ whole genome shotgun (WGS) entry which is preliminary data.</text>
</comment>
<evidence type="ECO:0000256" key="1">
    <source>
        <dbReference type="SAM" id="MobiDB-lite"/>
    </source>
</evidence>
<feature type="region of interest" description="Disordered" evidence="1">
    <location>
        <begin position="224"/>
        <end position="353"/>
    </location>
</feature>
<feature type="region of interest" description="Disordered" evidence="1">
    <location>
        <begin position="186"/>
        <end position="205"/>
    </location>
</feature>
<feature type="region of interest" description="Disordered" evidence="1">
    <location>
        <begin position="1"/>
        <end position="26"/>
    </location>
</feature>
<proteinExistence type="predicted"/>
<keyword evidence="3" id="KW-1185">Reference proteome</keyword>
<reference evidence="2" key="1">
    <citation type="submission" date="2022-07" db="EMBL/GenBank/DDBJ databases">
        <title>Fungi with potential for degradation of polypropylene.</title>
        <authorList>
            <person name="Gostincar C."/>
        </authorList>
    </citation>
    <scope>NUCLEOTIDE SEQUENCE</scope>
    <source>
        <strain evidence="2">EXF-13287</strain>
    </source>
</reference>
<accession>A0AA38SB82</accession>
<protein>
    <submittedName>
        <fullName evidence="2">Uncharacterized protein</fullName>
    </submittedName>
</protein>
<gene>
    <name evidence="2" type="ORF">NKR19_g2147</name>
</gene>
<organism evidence="2 3">
    <name type="scientific">Coniochaeta hoffmannii</name>
    <dbReference type="NCBI Taxonomy" id="91930"/>
    <lineage>
        <taxon>Eukaryota</taxon>
        <taxon>Fungi</taxon>
        <taxon>Dikarya</taxon>
        <taxon>Ascomycota</taxon>
        <taxon>Pezizomycotina</taxon>
        <taxon>Sordariomycetes</taxon>
        <taxon>Sordariomycetidae</taxon>
        <taxon>Coniochaetales</taxon>
        <taxon>Coniochaetaceae</taxon>
        <taxon>Coniochaeta</taxon>
    </lineage>
</organism>
<dbReference type="AlphaFoldDB" id="A0AA38SB82"/>
<evidence type="ECO:0000313" key="2">
    <source>
        <dbReference type="EMBL" id="KAJ9161536.1"/>
    </source>
</evidence>
<name>A0AA38SB82_9PEZI</name>
<feature type="compositionally biased region" description="Polar residues" evidence="1">
    <location>
        <begin position="300"/>
        <end position="320"/>
    </location>
</feature>
<dbReference type="EMBL" id="JANBVN010000021">
    <property type="protein sequence ID" value="KAJ9161536.1"/>
    <property type="molecule type" value="Genomic_DNA"/>
</dbReference>
<feature type="compositionally biased region" description="Low complexity" evidence="1">
    <location>
        <begin position="1"/>
        <end position="14"/>
    </location>
</feature>
<feature type="compositionally biased region" description="Basic and acidic residues" evidence="1">
    <location>
        <begin position="187"/>
        <end position="203"/>
    </location>
</feature>
<dbReference type="Proteomes" id="UP001174691">
    <property type="component" value="Unassembled WGS sequence"/>
</dbReference>
<sequence length="616" mass="69298">MARQSQTLSSLPSNPSLPPRPTPSYDARVEDRRAQTNNAVEATQVPTISQDTYHEVVATLSKKLLAVEEQLEHISNVRNHQRDLQKQMNSLRTHCDHRVVEEAQQTARFEVAQVDKLLHAHCQNVANLTRLFKETQNCVGGFHEKITDVSDRVSVEKQARIDFIQSHETDVRKLSRDVAQLTTQREAMGKELEERKQKQKATDTEVGLVKKSLEDVVKRLSKVEAGREREFRMPERKRQASVSEPVSHVAKRAKGPVRTPSVTDHDSDDEPLSATRRRAASTVLGRGPSLTPSRAPRQAPSVNQANPFAKPTTSAVTQPANRAGTAKPTKLPKQEPAPGTARPARESTPEGLSKVARDKFRYIRALKDFDCTDFPKYRLLREDYLDATYQFPLFKLEIKNDMYEFLLQTGSSDSVEPCPREQVDGVPKEWKQTADARKIVKGLGVIEGRTFGPRGRVLASNGASHYFLCLGEVYKSVLNSKTSKKESTGWFVFIDVADKAKPVFMIWREKTYRAGKLVSSATWNGNIFGLDKGRRDCFLLLQSVSEWPANPNHLILSDEQVKKALDLRGRETHMQFTRPLCNYLVERIEDGWGKSVTWAESIRVAGPATSAANPKK</sequence>
<feature type="compositionally biased region" description="Basic and acidic residues" evidence="1">
    <location>
        <begin position="224"/>
        <end position="238"/>
    </location>
</feature>